<keyword evidence="1 5" id="KW-0489">Methyltransferase</keyword>
<evidence type="ECO:0000313" key="5">
    <source>
        <dbReference type="EMBL" id="GFA52307.1"/>
    </source>
</evidence>
<dbReference type="PANTHER" id="PTHR11746">
    <property type="entry name" value="O-METHYLTRANSFERASE"/>
    <property type="match status" value="1"/>
</dbReference>
<dbReference type="AlphaFoldDB" id="A0A699JR02"/>
<protein>
    <submittedName>
        <fullName evidence="5">Caffeic acid 3-O-methyltransferase-like</fullName>
    </submittedName>
</protein>
<feature type="domain" description="O-methyltransferase C-terminal" evidence="4">
    <location>
        <begin position="260"/>
        <end position="464"/>
    </location>
</feature>
<evidence type="ECO:0000256" key="3">
    <source>
        <dbReference type="ARBA" id="ARBA00022691"/>
    </source>
</evidence>
<comment type="caution">
    <text evidence="5">The sequence shown here is derived from an EMBL/GenBank/DDBJ whole genome shotgun (WGS) entry which is preliminary data.</text>
</comment>
<dbReference type="Pfam" id="PF00891">
    <property type="entry name" value="Methyltransf_2"/>
    <property type="match status" value="2"/>
</dbReference>
<dbReference type="PROSITE" id="PS51683">
    <property type="entry name" value="SAM_OMT_II"/>
    <property type="match status" value="2"/>
</dbReference>
<dbReference type="GO" id="GO:0032259">
    <property type="term" value="P:methylation"/>
    <property type="evidence" value="ECO:0007669"/>
    <property type="project" value="UniProtKB-KW"/>
</dbReference>
<evidence type="ECO:0000256" key="1">
    <source>
        <dbReference type="ARBA" id="ARBA00022603"/>
    </source>
</evidence>
<keyword evidence="3" id="KW-0949">S-adenosyl-L-methionine</keyword>
<sequence>EDPINVPFVFVLSTRLGLTDSVMEGGVPFDNIYGARSSKYPAFDARFNAVFNKAMVDHTTIVMKEVLESYHGFKSIKSMVDVGGGLGVNLNMIVSKYPAIKGINFDQPHVIEHAPNYPGITHVGGDMFDCVPKGDVIFMKWLLGNVSDDEGSKLLKNCYNALPDDGKVILVEAILPFLSDTSSATKVTTQMDTMLMTKYPGGKERTEDEYLALFEGTHDSKLVRVYGLTPVAKYFIPNEDGVALSAFMELLTDKILINSWLGLTDSVMEGGVPFDNIYGARSSKYPAFDARFNAVFNKAMVDHTTIVMKEVLESYHGFKSIKSMVDVGGGLGVNLNMIVSKYPAIKGINFDQPHVIEHAPNYPGITHVGGDMFDCVPKGDVIFMKWLLGNVSDDEGSKLLKNCYNALPDDGKVILVEAILPFLSDTSSATKVTTQMDTMLMTKYPGGKERTEDEYLALFEGAGFTRLEKTCFVCNLWVMEIYK</sequence>
<gene>
    <name evidence="5" type="ORF">Tci_624279</name>
</gene>
<dbReference type="GO" id="GO:0008171">
    <property type="term" value="F:O-methyltransferase activity"/>
    <property type="evidence" value="ECO:0007669"/>
    <property type="project" value="InterPro"/>
</dbReference>
<dbReference type="Gene3D" id="3.40.50.150">
    <property type="entry name" value="Vaccinia Virus protein VP39"/>
    <property type="match status" value="2"/>
</dbReference>
<evidence type="ECO:0000256" key="2">
    <source>
        <dbReference type="ARBA" id="ARBA00022679"/>
    </source>
</evidence>
<organism evidence="5">
    <name type="scientific">Tanacetum cinerariifolium</name>
    <name type="common">Dalmatian daisy</name>
    <name type="synonym">Chrysanthemum cinerariifolium</name>
    <dbReference type="NCBI Taxonomy" id="118510"/>
    <lineage>
        <taxon>Eukaryota</taxon>
        <taxon>Viridiplantae</taxon>
        <taxon>Streptophyta</taxon>
        <taxon>Embryophyta</taxon>
        <taxon>Tracheophyta</taxon>
        <taxon>Spermatophyta</taxon>
        <taxon>Magnoliopsida</taxon>
        <taxon>eudicotyledons</taxon>
        <taxon>Gunneridae</taxon>
        <taxon>Pentapetalae</taxon>
        <taxon>asterids</taxon>
        <taxon>campanulids</taxon>
        <taxon>Asterales</taxon>
        <taxon>Asteraceae</taxon>
        <taxon>Asteroideae</taxon>
        <taxon>Anthemideae</taxon>
        <taxon>Anthemidinae</taxon>
        <taxon>Tanacetum</taxon>
    </lineage>
</organism>
<proteinExistence type="predicted"/>
<keyword evidence="2 5" id="KW-0808">Transferase</keyword>
<dbReference type="SUPFAM" id="SSF53335">
    <property type="entry name" value="S-adenosyl-L-methionine-dependent methyltransferases"/>
    <property type="match status" value="2"/>
</dbReference>
<accession>A0A699JR02</accession>
<feature type="non-terminal residue" evidence="5">
    <location>
        <position position="1"/>
    </location>
</feature>
<dbReference type="EMBL" id="BKCJ010438928">
    <property type="protein sequence ID" value="GFA52307.1"/>
    <property type="molecule type" value="Genomic_DNA"/>
</dbReference>
<reference evidence="5" key="1">
    <citation type="journal article" date="2019" name="Sci. Rep.">
        <title>Draft genome of Tanacetum cinerariifolium, the natural source of mosquito coil.</title>
        <authorList>
            <person name="Yamashiro T."/>
            <person name="Shiraishi A."/>
            <person name="Satake H."/>
            <person name="Nakayama K."/>
        </authorList>
    </citation>
    <scope>NUCLEOTIDE SEQUENCE</scope>
</reference>
<evidence type="ECO:0000259" key="4">
    <source>
        <dbReference type="Pfam" id="PF00891"/>
    </source>
</evidence>
<dbReference type="InterPro" id="IPR029063">
    <property type="entry name" value="SAM-dependent_MTases_sf"/>
</dbReference>
<feature type="domain" description="O-methyltransferase C-terminal" evidence="4">
    <location>
        <begin position="18"/>
        <end position="216"/>
    </location>
</feature>
<dbReference type="InterPro" id="IPR016461">
    <property type="entry name" value="COMT-like"/>
</dbReference>
<name>A0A699JR02_TANCI</name>
<dbReference type="InterPro" id="IPR001077">
    <property type="entry name" value="COMT_C"/>
</dbReference>